<reference evidence="1 2" key="1">
    <citation type="submission" date="2019-06" db="EMBL/GenBank/DDBJ databases">
        <title>Whole genome shotgun sequence of Brevibacillus agri NBRC 15538.</title>
        <authorList>
            <person name="Hosoyama A."/>
            <person name="Uohara A."/>
            <person name="Ohji S."/>
            <person name="Ichikawa N."/>
        </authorList>
    </citation>
    <scope>NUCLEOTIDE SEQUENCE [LARGE SCALE GENOMIC DNA]</scope>
    <source>
        <strain evidence="1 2">NBRC 15538</strain>
    </source>
</reference>
<dbReference type="EMBL" id="BJOD01000069">
    <property type="protein sequence ID" value="GED28383.1"/>
    <property type="molecule type" value="Genomic_DNA"/>
</dbReference>
<accession>A0ABQ0SX62</accession>
<dbReference type="Proteomes" id="UP000317180">
    <property type="component" value="Unassembled WGS sequence"/>
</dbReference>
<organism evidence="1 2">
    <name type="scientific">Brevibacillus agri</name>
    <dbReference type="NCBI Taxonomy" id="51101"/>
    <lineage>
        <taxon>Bacteria</taxon>
        <taxon>Bacillati</taxon>
        <taxon>Bacillota</taxon>
        <taxon>Bacilli</taxon>
        <taxon>Bacillales</taxon>
        <taxon>Paenibacillaceae</taxon>
        <taxon>Brevibacillus</taxon>
    </lineage>
</organism>
<name>A0ABQ0SX62_9BACL</name>
<comment type="caution">
    <text evidence="1">The sequence shown here is derived from an EMBL/GenBank/DDBJ whole genome shotgun (WGS) entry which is preliminary data.</text>
</comment>
<keyword evidence="2" id="KW-1185">Reference proteome</keyword>
<evidence type="ECO:0008006" key="3">
    <source>
        <dbReference type="Google" id="ProtNLM"/>
    </source>
</evidence>
<protein>
    <recommendedName>
        <fullName evidence="3">GNAT family N-acetyltransferase</fullName>
    </recommendedName>
</protein>
<evidence type="ECO:0000313" key="1">
    <source>
        <dbReference type="EMBL" id="GED28383.1"/>
    </source>
</evidence>
<proteinExistence type="predicted"/>
<gene>
    <name evidence="1" type="ORF">BAG01nite_44850</name>
</gene>
<sequence length="205" mass="23073">MVLCPGERGAWLGRLAFWTLPGSEVATDVVLWDVPWEAADCARLGLALFREACLLMGTQLDGTIGHVVDTPPMTPQWQTHPAKRQAVLEAAGFQLSRMTDRFDWHAPPDRAQTALGHSKNSEHEIVYRTMPEVGEAAFVDAIERVSRFTFDQYIVQERQAKGAAAQAEEMFRDLQRMAHQPKWWQLAYTRDAKLIGLLMPTVSPT</sequence>
<evidence type="ECO:0000313" key="2">
    <source>
        <dbReference type="Proteomes" id="UP000317180"/>
    </source>
</evidence>